<organism evidence="2 3">
    <name type="scientific">Nocardioides conyzicola</name>
    <dbReference type="NCBI Taxonomy" id="1651781"/>
    <lineage>
        <taxon>Bacteria</taxon>
        <taxon>Bacillati</taxon>
        <taxon>Actinomycetota</taxon>
        <taxon>Actinomycetes</taxon>
        <taxon>Propionibacteriales</taxon>
        <taxon>Nocardioidaceae</taxon>
        <taxon>Nocardioides</taxon>
    </lineage>
</organism>
<sequence length="112" mass="11697">MLTTLLTATLALSGSVSSVAAGPPTAPPRIPWYDAQRERIVVPGGDPVSTVDARGPHGGRPTGLLEARGGYLLHVAVNDKDETQTGSRVTFINGAGRARTLVASSRYYPVLT</sequence>
<evidence type="ECO:0000256" key="1">
    <source>
        <dbReference type="SAM" id="SignalP"/>
    </source>
</evidence>
<feature type="chain" id="PRO_5045827344" evidence="1">
    <location>
        <begin position="21"/>
        <end position="112"/>
    </location>
</feature>
<feature type="signal peptide" evidence="1">
    <location>
        <begin position="1"/>
        <end position="20"/>
    </location>
</feature>
<dbReference type="EMBL" id="BAABKM010000002">
    <property type="protein sequence ID" value="GAA4705375.1"/>
    <property type="molecule type" value="Genomic_DNA"/>
</dbReference>
<evidence type="ECO:0000313" key="2">
    <source>
        <dbReference type="EMBL" id="GAA4705375.1"/>
    </source>
</evidence>
<gene>
    <name evidence="2" type="ORF">GCM10023349_23960</name>
</gene>
<reference evidence="3" key="1">
    <citation type="journal article" date="2019" name="Int. J. Syst. Evol. Microbiol.">
        <title>The Global Catalogue of Microorganisms (GCM) 10K type strain sequencing project: providing services to taxonomists for standard genome sequencing and annotation.</title>
        <authorList>
            <consortium name="The Broad Institute Genomics Platform"/>
            <consortium name="The Broad Institute Genome Sequencing Center for Infectious Disease"/>
            <person name="Wu L."/>
            <person name="Ma J."/>
        </authorList>
    </citation>
    <scope>NUCLEOTIDE SEQUENCE [LARGE SCALE GENOMIC DNA]</scope>
    <source>
        <strain evidence="3">JCM 18531</strain>
    </source>
</reference>
<dbReference type="Proteomes" id="UP001499974">
    <property type="component" value="Unassembled WGS sequence"/>
</dbReference>
<comment type="caution">
    <text evidence="2">The sequence shown here is derived from an EMBL/GenBank/DDBJ whole genome shotgun (WGS) entry which is preliminary data.</text>
</comment>
<evidence type="ECO:0000313" key="3">
    <source>
        <dbReference type="Proteomes" id="UP001499974"/>
    </source>
</evidence>
<proteinExistence type="predicted"/>
<keyword evidence="1" id="KW-0732">Signal</keyword>
<keyword evidence="3" id="KW-1185">Reference proteome</keyword>
<name>A0ABP8XEU6_9ACTN</name>
<protein>
    <submittedName>
        <fullName evidence="2">Uncharacterized protein</fullName>
    </submittedName>
</protein>
<accession>A0ABP8XEU6</accession>